<dbReference type="AlphaFoldDB" id="A0A7D5K5K3"/>
<feature type="transmembrane region" description="Helical" evidence="8">
    <location>
        <begin position="490"/>
        <end position="511"/>
    </location>
</feature>
<name>A0A7D5K5K3_9EURY</name>
<feature type="transmembrane region" description="Helical" evidence="8">
    <location>
        <begin position="150"/>
        <end position="171"/>
    </location>
</feature>
<evidence type="ECO:0000256" key="8">
    <source>
        <dbReference type="RuleBase" id="RU363043"/>
    </source>
</evidence>
<evidence type="ECO:0000256" key="5">
    <source>
        <dbReference type="ARBA" id="ARBA00022692"/>
    </source>
</evidence>
<keyword evidence="11" id="KW-1185">Reference proteome</keyword>
<accession>A0A7D5K5K3</accession>
<evidence type="ECO:0000256" key="4">
    <source>
        <dbReference type="ARBA" id="ARBA00022475"/>
    </source>
</evidence>
<evidence type="ECO:0000259" key="9">
    <source>
        <dbReference type="PROSITE" id="PS50928"/>
    </source>
</evidence>
<protein>
    <recommendedName>
        <fullName evidence="8">Phosphate transport system permease protein PstA</fullName>
    </recommendedName>
</protein>
<sequence length="517" mass="53845">MSGETASRTTTPGVDTFDRVALGIVGIAIVTFLFGWTTLFGRTSPDTAVAGFSLFTLFGVVFLLAGVGLIVSGIASYADTFETTADRYTGFGTGVAFGVVGFATGGLVSTILFGIGATGSVLAGLVVALVTTLGVAVLPEDLGTTLPVGLLSILWGALLVGGLVDASWFWNPPSLEATFHAPIFVPFATIALSLLVAWSGAIVAEGFGSQGRQNGAYLLIGLNAFGMIAVLLLLILFVVRKGLPKLLEGAQFGPGLSISVPFLTKGVMLGQQYNGIFPAIVGTVWLVIGAVVLAVPMGIGAAVFLTEYAEQGRFTAVIETATNALWSTPSIVYGLFGYAFLVPRFGNSNSLLAGMMVLGFMLLPLVVITSRESIKSVPDEYRDASAALGVNQWQTIRSVVLPAAMPGVVTGVILGVGRIAGETAPILLVTSGQPFPARAPNILGTFRFVATPPFVENEALLQASSALPYQLYAVITAGVGQEEAFGWGTALVLLLVVLGFYAVGIASRIYFRRKLRQ</sequence>
<dbReference type="GO" id="GO:0035435">
    <property type="term" value="P:phosphate ion transmembrane transport"/>
    <property type="evidence" value="ECO:0007669"/>
    <property type="project" value="InterPro"/>
</dbReference>
<feature type="transmembrane region" description="Helical" evidence="8">
    <location>
        <begin position="275"/>
        <end position="304"/>
    </location>
</feature>
<organism evidence="10 11">
    <name type="scientific">Natrinema halophilum</name>
    <dbReference type="NCBI Taxonomy" id="1699371"/>
    <lineage>
        <taxon>Archaea</taxon>
        <taxon>Methanobacteriati</taxon>
        <taxon>Methanobacteriota</taxon>
        <taxon>Stenosarchaea group</taxon>
        <taxon>Halobacteria</taxon>
        <taxon>Halobacteriales</taxon>
        <taxon>Natrialbaceae</taxon>
        <taxon>Natrinema</taxon>
    </lineage>
</organism>
<comment type="subcellular location">
    <subcellularLocation>
        <location evidence="1 8">Cell membrane</location>
        <topology evidence="1 8">Multi-pass membrane protein</topology>
    </subcellularLocation>
</comment>
<keyword evidence="3" id="KW-0813">Transport</keyword>
<dbReference type="Pfam" id="PF00528">
    <property type="entry name" value="BPD_transp_1"/>
    <property type="match status" value="1"/>
</dbReference>
<proteinExistence type="inferred from homology"/>
<feature type="transmembrane region" description="Helical" evidence="8">
    <location>
        <begin position="20"/>
        <end position="40"/>
    </location>
</feature>
<dbReference type="KEGG" id="haly:HYG82_06175"/>
<dbReference type="InterPro" id="IPR005672">
    <property type="entry name" value="Phosphate_PstA"/>
</dbReference>
<gene>
    <name evidence="10" type="primary">pstA</name>
    <name evidence="10" type="ORF">HYG82_06175</name>
</gene>
<evidence type="ECO:0000256" key="2">
    <source>
        <dbReference type="ARBA" id="ARBA00007069"/>
    </source>
</evidence>
<dbReference type="CDD" id="cd06261">
    <property type="entry name" value="TM_PBP2"/>
    <property type="match status" value="1"/>
</dbReference>
<evidence type="ECO:0000256" key="3">
    <source>
        <dbReference type="ARBA" id="ARBA00022448"/>
    </source>
</evidence>
<keyword evidence="6 8" id="KW-1133">Transmembrane helix</keyword>
<evidence type="ECO:0000256" key="1">
    <source>
        <dbReference type="ARBA" id="ARBA00004651"/>
    </source>
</evidence>
<evidence type="ECO:0000256" key="6">
    <source>
        <dbReference type="ARBA" id="ARBA00022989"/>
    </source>
</evidence>
<dbReference type="NCBIfam" id="TIGR00974">
    <property type="entry name" value="3a0107s02c"/>
    <property type="match status" value="1"/>
</dbReference>
<feature type="transmembrane region" description="Helical" evidence="8">
    <location>
        <begin position="324"/>
        <end position="342"/>
    </location>
</feature>
<dbReference type="OrthoDB" id="338493at2157"/>
<reference evidence="10 11" key="1">
    <citation type="submission" date="2020-07" db="EMBL/GenBank/DDBJ databases">
        <authorList>
            <person name="Cui H."/>
        </authorList>
    </citation>
    <scope>NUCLEOTIDE SEQUENCE [LARGE SCALE GENOMIC DNA]</scope>
    <source>
        <strain evidence="10 11">YPL8</strain>
    </source>
</reference>
<dbReference type="PANTHER" id="PTHR43470:SF3">
    <property type="entry name" value="PHOSPHATE TRANSPORT SYSTEM PERMEASE PROTEIN PSTA-RELATED"/>
    <property type="match status" value="1"/>
</dbReference>
<comment type="similarity">
    <text evidence="2 8">Belongs to the binding-protein-dependent transport system permease family. CysTW subfamily.</text>
</comment>
<dbReference type="GeneID" id="56032860"/>
<keyword evidence="5 8" id="KW-0812">Transmembrane</keyword>
<dbReference type="Gene3D" id="1.10.3720.10">
    <property type="entry name" value="MetI-like"/>
    <property type="match status" value="1"/>
</dbReference>
<keyword evidence="4 8" id="KW-1003">Cell membrane</keyword>
<keyword evidence="7 8" id="KW-0472">Membrane</keyword>
<dbReference type="GO" id="GO:0005315">
    <property type="term" value="F:phosphate transmembrane transporter activity"/>
    <property type="evidence" value="ECO:0007669"/>
    <property type="project" value="InterPro"/>
</dbReference>
<dbReference type="Proteomes" id="UP000509241">
    <property type="component" value="Chromosome"/>
</dbReference>
<feature type="transmembrane region" description="Helical" evidence="8">
    <location>
        <begin position="120"/>
        <end position="138"/>
    </location>
</feature>
<evidence type="ECO:0000313" key="11">
    <source>
        <dbReference type="Proteomes" id="UP000509241"/>
    </source>
</evidence>
<feature type="domain" description="ABC transmembrane type-1" evidence="9">
    <location>
        <begin position="280"/>
        <end position="506"/>
    </location>
</feature>
<evidence type="ECO:0000313" key="10">
    <source>
        <dbReference type="EMBL" id="QLG48463.1"/>
    </source>
</evidence>
<dbReference type="PANTHER" id="PTHR43470">
    <property type="entry name" value="PHOSPHATE TRANSPORT SYSTEM PERMEASE PROTEIN PSTA-RELATED"/>
    <property type="match status" value="1"/>
</dbReference>
<dbReference type="InterPro" id="IPR035906">
    <property type="entry name" value="MetI-like_sf"/>
</dbReference>
<evidence type="ECO:0000256" key="7">
    <source>
        <dbReference type="ARBA" id="ARBA00023136"/>
    </source>
</evidence>
<feature type="transmembrane region" description="Helical" evidence="8">
    <location>
        <begin position="349"/>
        <end position="368"/>
    </location>
</feature>
<dbReference type="RefSeq" id="WP_179260202.1">
    <property type="nucleotide sequence ID" value="NZ_CP058601.1"/>
</dbReference>
<feature type="transmembrane region" description="Helical" evidence="8">
    <location>
        <begin position="90"/>
        <end position="113"/>
    </location>
</feature>
<dbReference type="SUPFAM" id="SSF161098">
    <property type="entry name" value="MetI-like"/>
    <property type="match status" value="1"/>
</dbReference>
<dbReference type="PROSITE" id="PS50928">
    <property type="entry name" value="ABC_TM1"/>
    <property type="match status" value="1"/>
</dbReference>
<feature type="transmembrane region" description="Helical" evidence="8">
    <location>
        <begin position="216"/>
        <end position="239"/>
    </location>
</feature>
<dbReference type="EMBL" id="CP058601">
    <property type="protein sequence ID" value="QLG48463.1"/>
    <property type="molecule type" value="Genomic_DNA"/>
</dbReference>
<dbReference type="InterPro" id="IPR000515">
    <property type="entry name" value="MetI-like"/>
</dbReference>
<feature type="transmembrane region" description="Helical" evidence="8">
    <location>
        <begin position="183"/>
        <end position="204"/>
    </location>
</feature>
<dbReference type="GO" id="GO:0005886">
    <property type="term" value="C:plasma membrane"/>
    <property type="evidence" value="ECO:0007669"/>
    <property type="project" value="UniProtKB-SubCell"/>
</dbReference>
<feature type="transmembrane region" description="Helical" evidence="8">
    <location>
        <begin position="52"/>
        <end position="78"/>
    </location>
</feature>